<organism evidence="2 3">
    <name type="scientific">Pleurodeles waltl</name>
    <name type="common">Iberian ribbed newt</name>
    <dbReference type="NCBI Taxonomy" id="8319"/>
    <lineage>
        <taxon>Eukaryota</taxon>
        <taxon>Metazoa</taxon>
        <taxon>Chordata</taxon>
        <taxon>Craniata</taxon>
        <taxon>Vertebrata</taxon>
        <taxon>Euteleostomi</taxon>
        <taxon>Amphibia</taxon>
        <taxon>Batrachia</taxon>
        <taxon>Caudata</taxon>
        <taxon>Salamandroidea</taxon>
        <taxon>Salamandridae</taxon>
        <taxon>Pleurodelinae</taxon>
        <taxon>Pleurodeles</taxon>
    </lineage>
</organism>
<feature type="compositionally biased region" description="Basic and acidic residues" evidence="1">
    <location>
        <begin position="88"/>
        <end position="100"/>
    </location>
</feature>
<protein>
    <submittedName>
        <fullName evidence="2">Uncharacterized protein</fullName>
    </submittedName>
</protein>
<comment type="caution">
    <text evidence="2">The sequence shown here is derived from an EMBL/GenBank/DDBJ whole genome shotgun (WGS) entry which is preliminary data.</text>
</comment>
<dbReference type="AlphaFoldDB" id="A0AAV7SM42"/>
<proteinExistence type="predicted"/>
<evidence type="ECO:0000313" key="2">
    <source>
        <dbReference type="EMBL" id="KAJ1165116.1"/>
    </source>
</evidence>
<name>A0AAV7SM42_PLEWA</name>
<evidence type="ECO:0000256" key="1">
    <source>
        <dbReference type="SAM" id="MobiDB-lite"/>
    </source>
</evidence>
<gene>
    <name evidence="2" type="ORF">NDU88_005545</name>
</gene>
<sequence>MAARRDAITNSEYKWKAVRLLGPDTNRGERDTENAIGASADPRTQDQVSGGGRRRGAPARMAGPDRKTMRGPAEARRNPWAPVPIPPSERREAKETGRPR</sequence>
<evidence type="ECO:0000313" key="3">
    <source>
        <dbReference type="Proteomes" id="UP001066276"/>
    </source>
</evidence>
<feature type="region of interest" description="Disordered" evidence="1">
    <location>
        <begin position="21"/>
        <end position="100"/>
    </location>
</feature>
<keyword evidence="3" id="KW-1185">Reference proteome</keyword>
<accession>A0AAV7SM42</accession>
<feature type="compositionally biased region" description="Basic and acidic residues" evidence="1">
    <location>
        <begin position="63"/>
        <end position="77"/>
    </location>
</feature>
<dbReference type="Proteomes" id="UP001066276">
    <property type="component" value="Chromosome 4_2"/>
</dbReference>
<dbReference type="EMBL" id="JANPWB010000008">
    <property type="protein sequence ID" value="KAJ1165116.1"/>
    <property type="molecule type" value="Genomic_DNA"/>
</dbReference>
<reference evidence="2" key="1">
    <citation type="journal article" date="2022" name="bioRxiv">
        <title>Sequencing and chromosome-scale assembly of the giantPleurodeles waltlgenome.</title>
        <authorList>
            <person name="Brown T."/>
            <person name="Elewa A."/>
            <person name="Iarovenko S."/>
            <person name="Subramanian E."/>
            <person name="Araus A.J."/>
            <person name="Petzold A."/>
            <person name="Susuki M."/>
            <person name="Suzuki K.-i.T."/>
            <person name="Hayashi T."/>
            <person name="Toyoda A."/>
            <person name="Oliveira C."/>
            <person name="Osipova E."/>
            <person name="Leigh N.D."/>
            <person name="Simon A."/>
            <person name="Yun M.H."/>
        </authorList>
    </citation>
    <scope>NUCLEOTIDE SEQUENCE</scope>
    <source>
        <strain evidence="2">20211129_DDA</strain>
        <tissue evidence="2">Liver</tissue>
    </source>
</reference>